<evidence type="ECO:0000313" key="3">
    <source>
        <dbReference type="Proteomes" id="UP001225072"/>
    </source>
</evidence>
<name>A0ABU0TGN0_9FLAO</name>
<protein>
    <recommendedName>
        <fullName evidence="4">DUF4157 domain-containing protein</fullName>
    </recommendedName>
</protein>
<keyword evidence="1" id="KW-0812">Transmembrane</keyword>
<comment type="caution">
    <text evidence="2">The sequence shown here is derived from an EMBL/GenBank/DDBJ whole genome shotgun (WGS) entry which is preliminary data.</text>
</comment>
<dbReference type="Proteomes" id="UP001225072">
    <property type="component" value="Unassembled WGS sequence"/>
</dbReference>
<gene>
    <name evidence="2" type="ORF">QE404_000445</name>
</gene>
<evidence type="ECO:0000313" key="2">
    <source>
        <dbReference type="EMBL" id="MDQ1095298.1"/>
    </source>
</evidence>
<keyword evidence="3" id="KW-1185">Reference proteome</keyword>
<feature type="transmembrane region" description="Helical" evidence="1">
    <location>
        <begin position="49"/>
        <end position="66"/>
    </location>
</feature>
<evidence type="ECO:0000256" key="1">
    <source>
        <dbReference type="SAM" id="Phobius"/>
    </source>
</evidence>
<sequence length="109" mass="13466">MMIIVCQKLLKKLKINGIALFPFIFVSRPEDKKNKVLVNHEKIHLRQQLELLIIFFYIFYLAEYYYHLWKLKNPHLAYRNISFEKEAYANECNPDYLKKRTFWAFLQYR</sequence>
<evidence type="ECO:0008006" key="4">
    <source>
        <dbReference type="Google" id="ProtNLM"/>
    </source>
</evidence>
<keyword evidence="1" id="KW-0472">Membrane</keyword>
<dbReference type="EMBL" id="JAUTAL010000001">
    <property type="protein sequence ID" value="MDQ1095298.1"/>
    <property type="molecule type" value="Genomic_DNA"/>
</dbReference>
<organism evidence="2 3">
    <name type="scientific">Chryseobacterium camelliae</name>
    <dbReference type="NCBI Taxonomy" id="1265445"/>
    <lineage>
        <taxon>Bacteria</taxon>
        <taxon>Pseudomonadati</taxon>
        <taxon>Bacteroidota</taxon>
        <taxon>Flavobacteriia</taxon>
        <taxon>Flavobacteriales</taxon>
        <taxon>Weeksellaceae</taxon>
        <taxon>Chryseobacterium group</taxon>
        <taxon>Chryseobacterium</taxon>
    </lineage>
</organism>
<proteinExistence type="predicted"/>
<accession>A0ABU0TGN0</accession>
<reference evidence="2 3" key="1">
    <citation type="submission" date="2023-07" db="EMBL/GenBank/DDBJ databases">
        <title>Functional and genomic diversity of the sorghum phyllosphere microbiome.</title>
        <authorList>
            <person name="Shade A."/>
        </authorList>
    </citation>
    <scope>NUCLEOTIDE SEQUENCE [LARGE SCALE GENOMIC DNA]</scope>
    <source>
        <strain evidence="2 3">SORGH_AS_1064</strain>
    </source>
</reference>
<keyword evidence="1" id="KW-1133">Transmembrane helix</keyword>